<keyword evidence="2" id="KW-1185">Reference proteome</keyword>
<comment type="caution">
    <text evidence="1">The sequence shown here is derived from an EMBL/GenBank/DDBJ whole genome shotgun (WGS) entry which is preliminary data.</text>
</comment>
<name>A0ACC2J2A3_9PEZI</name>
<accession>A0ACC2J2A3</accession>
<sequence>MGRLKRTHNESASADFVHPYDTQEPVDVEEPKYGDGKAGIDSYLVITRRLTRPNDNFDSAKRNPKTQDFLHELEIPVEVQQWDLESVSGKGGFNQVKGLHANITYYYQKQRDIVPNEVRGRFITVYKRKDGIKPEMDIFRTDPMPFDHSCCSRRAGA</sequence>
<organism evidence="1 2">
    <name type="scientific">Lasiodiplodia mahajangana</name>
    <dbReference type="NCBI Taxonomy" id="1108764"/>
    <lineage>
        <taxon>Eukaryota</taxon>
        <taxon>Fungi</taxon>
        <taxon>Dikarya</taxon>
        <taxon>Ascomycota</taxon>
        <taxon>Pezizomycotina</taxon>
        <taxon>Dothideomycetes</taxon>
        <taxon>Dothideomycetes incertae sedis</taxon>
        <taxon>Botryosphaeriales</taxon>
        <taxon>Botryosphaeriaceae</taxon>
        <taxon>Lasiodiplodia</taxon>
    </lineage>
</organism>
<reference evidence="1" key="1">
    <citation type="submission" date="2022-12" db="EMBL/GenBank/DDBJ databases">
        <title>Genome Sequence of Lasiodiplodia mahajangana.</title>
        <authorList>
            <person name="Buettner E."/>
        </authorList>
    </citation>
    <scope>NUCLEOTIDE SEQUENCE</scope>
    <source>
        <strain evidence="1">VT137</strain>
    </source>
</reference>
<dbReference type="Proteomes" id="UP001153332">
    <property type="component" value="Unassembled WGS sequence"/>
</dbReference>
<protein>
    <submittedName>
        <fullName evidence="1">Uncharacterized protein</fullName>
    </submittedName>
</protein>
<evidence type="ECO:0000313" key="1">
    <source>
        <dbReference type="EMBL" id="KAJ8121546.1"/>
    </source>
</evidence>
<dbReference type="EMBL" id="JAPUUL010003788">
    <property type="protein sequence ID" value="KAJ8121546.1"/>
    <property type="molecule type" value="Genomic_DNA"/>
</dbReference>
<gene>
    <name evidence="1" type="ORF">O1611_g10076</name>
</gene>
<evidence type="ECO:0000313" key="2">
    <source>
        <dbReference type="Proteomes" id="UP001153332"/>
    </source>
</evidence>
<proteinExistence type="predicted"/>